<protein>
    <recommendedName>
        <fullName evidence="6">Ig-like domain-containing protein</fullName>
    </recommendedName>
</protein>
<keyword evidence="5" id="KW-1185">Reference proteome</keyword>
<dbReference type="SUPFAM" id="SSF49373">
    <property type="entry name" value="Invasin/intimin cell-adhesion fragments"/>
    <property type="match status" value="1"/>
</dbReference>
<feature type="transmembrane region" description="Helical" evidence="1">
    <location>
        <begin position="681"/>
        <end position="701"/>
    </location>
</feature>
<dbReference type="AlphaFoldDB" id="A0A4S5BNL3"/>
<dbReference type="InterPro" id="IPR053784">
    <property type="entry name" value="Choice_anch_U_dom"/>
</dbReference>
<feature type="domain" description="BIG2" evidence="2">
    <location>
        <begin position="280"/>
        <end position="337"/>
    </location>
</feature>
<dbReference type="Proteomes" id="UP000306236">
    <property type="component" value="Unassembled WGS sequence"/>
</dbReference>
<organism evidence="4 5">
    <name type="scientific">Lampropedia aestuarii</name>
    <dbReference type="NCBI Taxonomy" id="2562762"/>
    <lineage>
        <taxon>Bacteria</taxon>
        <taxon>Pseudomonadati</taxon>
        <taxon>Pseudomonadota</taxon>
        <taxon>Betaproteobacteria</taxon>
        <taxon>Burkholderiales</taxon>
        <taxon>Comamonadaceae</taxon>
        <taxon>Lampropedia</taxon>
    </lineage>
</organism>
<name>A0A4S5BNL3_9BURK</name>
<evidence type="ECO:0000313" key="5">
    <source>
        <dbReference type="Proteomes" id="UP000306236"/>
    </source>
</evidence>
<keyword evidence="1" id="KW-0472">Membrane</keyword>
<dbReference type="Pfam" id="PF02368">
    <property type="entry name" value="Big_2"/>
    <property type="match status" value="1"/>
</dbReference>
<evidence type="ECO:0000256" key="1">
    <source>
        <dbReference type="SAM" id="Phobius"/>
    </source>
</evidence>
<dbReference type="InterPro" id="IPR003343">
    <property type="entry name" value="Big_2"/>
</dbReference>
<evidence type="ECO:0000259" key="3">
    <source>
        <dbReference type="Pfam" id="PF18998"/>
    </source>
</evidence>
<dbReference type="NCBIfam" id="NF041766">
    <property type="entry name" value="choice_anch_U"/>
    <property type="match status" value="1"/>
</dbReference>
<proteinExistence type="predicted"/>
<comment type="caution">
    <text evidence="4">The sequence shown here is derived from an EMBL/GenBank/DDBJ whole genome shotgun (WGS) entry which is preliminary data.</text>
</comment>
<evidence type="ECO:0008006" key="6">
    <source>
        <dbReference type="Google" id="ProtNLM"/>
    </source>
</evidence>
<feature type="domain" description="Bacterial repeat" evidence="3">
    <location>
        <begin position="464"/>
        <end position="529"/>
    </location>
</feature>
<keyword evidence="1" id="KW-0812">Transmembrane</keyword>
<dbReference type="EMBL" id="SSWX01000007">
    <property type="protein sequence ID" value="THJ34264.1"/>
    <property type="molecule type" value="Genomic_DNA"/>
</dbReference>
<evidence type="ECO:0000313" key="4">
    <source>
        <dbReference type="EMBL" id="THJ34264.1"/>
    </source>
</evidence>
<accession>A0A4S5BNL3</accession>
<dbReference type="Pfam" id="PF18998">
    <property type="entry name" value="Flg_new_2"/>
    <property type="match status" value="1"/>
</dbReference>
<reference evidence="4 5" key="1">
    <citation type="submission" date="2019-04" db="EMBL/GenBank/DDBJ databases">
        <title>Lampropedia sp YIM MLB12 draf genome.</title>
        <authorList>
            <person name="Wang Y.-X."/>
        </authorList>
    </citation>
    <scope>NUCLEOTIDE SEQUENCE [LARGE SCALE GENOMIC DNA]</scope>
    <source>
        <strain evidence="4 5">YIM MLB12</strain>
    </source>
</reference>
<gene>
    <name evidence="4" type="ORF">E8K88_07010</name>
</gene>
<dbReference type="OrthoDB" id="8805901at2"/>
<dbReference type="InterPro" id="IPR044060">
    <property type="entry name" value="Bacterial_rp_domain"/>
</dbReference>
<sequence>MLGTCNLNNPYCWDQGIWHTSLSDIDMTSITSLPATSIALHNFAKTAKLLAIFAAYAASSQLCAQTYTPIGTTGYNHDVIANGIGNAASSTSHGLDELNYVLKSLDWKLTDASQAQTSGLPLDGLIVSNSSPQQSYQLQSYAANNSLRLSSDNPNGTLVLTDPSAYRALSILATSGSGTSSFSAVVHFSDDTQTTLPIQSVSDWFGGLNYVASGMGRVSRYNNSVENNHTNPRLYQINMDLLCSDHNKVISTIEFTRESGPGILNIFALSGTDKNAGLVGQSDLFTEQSITLHAPLKGGSWSSDTPTVAIVDNTGKVSGIAAGQATITYTSPCGTQHTHMVTVANTMPTTTALSSTSAAAVLASSITLTAVVTNSNSNSNSQGSVTFLSGADASTPVAGCTGRPIEQNQAECTVTLNTIGHHRYVAKFSSSNPAIANSSSSSIGVDVLPASFLVTVSPLPADAAAHGGSITCSPNPVNTFTHARCTANPEPGYMLGSWAGDCSHTPSSSNACTLSNVTADQTVSAQFIQVQTSFTGTTSPSDGTAAGTATASFSGGGSTCRFDAGNTAFVTAPQTLPQGQTMPHGMLDFKLIGCDTTPVTVTITWPDQVQGLTKWGKASADATSSSHFQPSNLLVNGRTTTFTVQDGQLGDDDWTINGEIVDPVGATVQAALPQAVPVPTLGHLTLALLSLFAAGLAALGLRKRSSPLSS</sequence>
<evidence type="ECO:0000259" key="2">
    <source>
        <dbReference type="Pfam" id="PF02368"/>
    </source>
</evidence>
<dbReference type="InterPro" id="IPR008964">
    <property type="entry name" value="Invasin/intimin_cell_adhesion"/>
</dbReference>
<dbReference type="Gene3D" id="2.60.40.1080">
    <property type="match status" value="1"/>
</dbReference>
<keyword evidence="1" id="KW-1133">Transmembrane helix</keyword>